<evidence type="ECO:0000256" key="5">
    <source>
        <dbReference type="ARBA" id="ARBA00022856"/>
    </source>
</evidence>
<evidence type="ECO:0000256" key="7">
    <source>
        <dbReference type="ARBA" id="ARBA00022989"/>
    </source>
</evidence>
<evidence type="ECO:0000256" key="4">
    <source>
        <dbReference type="ARBA" id="ARBA00022692"/>
    </source>
</evidence>
<dbReference type="EMBL" id="KZ110594">
    <property type="protein sequence ID" value="OSX63866.1"/>
    <property type="molecule type" value="Genomic_DNA"/>
</dbReference>
<evidence type="ECO:0000256" key="9">
    <source>
        <dbReference type="SAM" id="Phobius"/>
    </source>
</evidence>
<protein>
    <recommendedName>
        <fullName evidence="12">OPT superfamily oligopeptide transporter</fullName>
    </recommendedName>
</protein>
<keyword evidence="4 9" id="KW-0812">Transmembrane</keyword>
<feature type="transmembrane region" description="Helical" evidence="9">
    <location>
        <begin position="626"/>
        <end position="650"/>
    </location>
</feature>
<dbReference type="InterPro" id="IPR004648">
    <property type="entry name" value="Oligpept_transpt"/>
</dbReference>
<keyword evidence="7 9" id="KW-1133">Transmembrane helix</keyword>
<keyword evidence="5" id="KW-0571">Peptide transport</keyword>
<name>A0A1X6N5V2_9APHY</name>
<gene>
    <name evidence="10" type="ORF">POSPLADRAFT_1073653</name>
</gene>
<dbReference type="NCBIfam" id="TIGR00728">
    <property type="entry name" value="OPT_sfam"/>
    <property type="match status" value="1"/>
</dbReference>
<dbReference type="AlphaFoldDB" id="A0A1X6N5V2"/>
<keyword evidence="8 9" id="KW-0472">Membrane</keyword>
<organism evidence="10 11">
    <name type="scientific">Postia placenta MAD-698-R-SB12</name>
    <dbReference type="NCBI Taxonomy" id="670580"/>
    <lineage>
        <taxon>Eukaryota</taxon>
        <taxon>Fungi</taxon>
        <taxon>Dikarya</taxon>
        <taxon>Basidiomycota</taxon>
        <taxon>Agaricomycotina</taxon>
        <taxon>Agaricomycetes</taxon>
        <taxon>Polyporales</taxon>
        <taxon>Adustoporiaceae</taxon>
        <taxon>Rhodonia</taxon>
    </lineage>
</organism>
<feature type="transmembrane region" description="Helical" evidence="9">
    <location>
        <begin position="549"/>
        <end position="570"/>
    </location>
</feature>
<comment type="subcellular location">
    <subcellularLocation>
        <location evidence="1">Membrane</location>
        <topology evidence="1">Multi-pass membrane protein</topology>
    </subcellularLocation>
</comment>
<feature type="transmembrane region" description="Helical" evidence="9">
    <location>
        <begin position="26"/>
        <end position="44"/>
    </location>
</feature>
<evidence type="ECO:0008006" key="12">
    <source>
        <dbReference type="Google" id="ProtNLM"/>
    </source>
</evidence>
<evidence type="ECO:0000256" key="3">
    <source>
        <dbReference type="ARBA" id="ARBA00022448"/>
    </source>
</evidence>
<accession>A0A1X6N5V2</accession>
<dbReference type="GeneID" id="36327579"/>
<dbReference type="GO" id="GO:0035673">
    <property type="term" value="F:oligopeptide transmembrane transporter activity"/>
    <property type="evidence" value="ECO:0007669"/>
    <property type="project" value="InterPro"/>
</dbReference>
<dbReference type="Pfam" id="PF03169">
    <property type="entry name" value="OPT"/>
    <property type="match status" value="1"/>
</dbReference>
<dbReference type="Proteomes" id="UP000194127">
    <property type="component" value="Unassembled WGS sequence"/>
</dbReference>
<keyword evidence="11" id="KW-1185">Reference proteome</keyword>
<evidence type="ECO:0000256" key="1">
    <source>
        <dbReference type="ARBA" id="ARBA00004141"/>
    </source>
</evidence>
<feature type="transmembrane region" description="Helical" evidence="9">
    <location>
        <begin position="138"/>
        <end position="155"/>
    </location>
</feature>
<feature type="transmembrane region" description="Helical" evidence="9">
    <location>
        <begin position="371"/>
        <end position="391"/>
    </location>
</feature>
<dbReference type="RefSeq" id="XP_024340660.1">
    <property type="nucleotide sequence ID" value="XM_024482630.1"/>
</dbReference>
<dbReference type="GO" id="GO:0016020">
    <property type="term" value="C:membrane"/>
    <property type="evidence" value="ECO:0007669"/>
    <property type="project" value="UniProtKB-SubCell"/>
</dbReference>
<evidence type="ECO:0000256" key="2">
    <source>
        <dbReference type="ARBA" id="ARBA00008807"/>
    </source>
</evidence>
<dbReference type="GO" id="GO:0015031">
    <property type="term" value="P:protein transport"/>
    <property type="evidence" value="ECO:0007669"/>
    <property type="project" value="UniProtKB-KW"/>
</dbReference>
<dbReference type="OrthoDB" id="9986677at2759"/>
<feature type="transmembrane region" description="Helical" evidence="9">
    <location>
        <begin position="111"/>
        <end position="132"/>
    </location>
</feature>
<feature type="transmembrane region" description="Helical" evidence="9">
    <location>
        <begin position="482"/>
        <end position="499"/>
    </location>
</feature>
<dbReference type="InterPro" id="IPR004813">
    <property type="entry name" value="OPT"/>
</dbReference>
<feature type="transmembrane region" description="Helical" evidence="9">
    <location>
        <begin position="317"/>
        <end position="338"/>
    </location>
</feature>
<sequence>MWFTGLGLAVFGAVLGMLFQFRPQVILVSALFLQLLAYMLGRLFEVIIPGPGSRLHTGNWFWNFMNPGPFNLKEHVAAQIMANTAATAAQACFVFASDDLFYGITVNPGNAIFTLLASQLIGYGFAGLFRAFLVYPTVMLYPQNLIYVNLFDVLHRSKGEMLQGKRLRFFWLVTLAIFVYEWFPEYIAPLLGSFNIVCLCARNSDWVSYIFGGAEANEGMGLLGFGVDWANITSAPFYTPLSTQISNYVGWAVNYFLLPAIFATNVWHSQNFPFISQNLFFENGSIYDQSLILNPDQSLNKTAYEIYGQPWQSGSTVIYNLGINMSIGACIVHIALWYGQDIWTAFMDYVHRRPIDDHHYKRMAVYKEVPMWWYGAVTLGAFITAMVCAYTEKSGLPWWALIVGLIIAALCLPFYGAMWAIAAFTPVISNMFQMLASALIPGSSQANMYFELYSSQTLVQAASMLGDLKLGQYTKLPPRTTFSVQIAGTVVGALLNYVIMQDVVSNERSILLSDEGTRVWSGQQVQSYNANAILWGALGKEIYGPKGPYFVVPLGIVIGLALPFIPWLLYKKTKWEWLKLVNMSVLSYNIGDLAGGTNGYINTWMAIGLTSHFYIRKYRAGWFRKYNYLFGAAVDGGAQIFVFIFSFALAGAGGVTVNFPNWALNPVGNADYCKVTDQEG</sequence>
<evidence type="ECO:0000313" key="10">
    <source>
        <dbReference type="EMBL" id="OSX63866.1"/>
    </source>
</evidence>
<feature type="transmembrane region" description="Helical" evidence="9">
    <location>
        <begin position="398"/>
        <end position="415"/>
    </location>
</feature>
<evidence type="ECO:0000256" key="6">
    <source>
        <dbReference type="ARBA" id="ARBA00022927"/>
    </source>
</evidence>
<feature type="transmembrane region" description="Helical" evidence="9">
    <location>
        <begin position="167"/>
        <end position="183"/>
    </location>
</feature>
<evidence type="ECO:0000256" key="8">
    <source>
        <dbReference type="ARBA" id="ARBA00023136"/>
    </source>
</evidence>
<keyword evidence="3" id="KW-0813">Transport</keyword>
<proteinExistence type="inferred from homology"/>
<keyword evidence="6" id="KW-0653">Protein transport</keyword>
<dbReference type="PANTHER" id="PTHR22601">
    <property type="entry name" value="ISP4 LIKE PROTEIN"/>
    <property type="match status" value="1"/>
</dbReference>
<reference evidence="10 11" key="1">
    <citation type="submission" date="2017-04" db="EMBL/GenBank/DDBJ databases">
        <title>Genome Sequence of the Model Brown-Rot Fungus Postia placenta SB12.</title>
        <authorList>
            <consortium name="DOE Joint Genome Institute"/>
            <person name="Gaskell J."/>
            <person name="Kersten P."/>
            <person name="Larrondo L.F."/>
            <person name="Canessa P."/>
            <person name="Martinez D."/>
            <person name="Hibbett D."/>
            <person name="Schmoll M."/>
            <person name="Kubicek C.P."/>
            <person name="Martinez A.T."/>
            <person name="Yadav J."/>
            <person name="Master E."/>
            <person name="Magnuson J.K."/>
            <person name="James T."/>
            <person name="Yaver D."/>
            <person name="Berka R."/>
            <person name="Labutti K."/>
            <person name="Lipzen A."/>
            <person name="Aerts A."/>
            <person name="Barry K."/>
            <person name="Henrissat B."/>
            <person name="Blanchette R."/>
            <person name="Grigoriev I."/>
            <person name="Cullen D."/>
        </authorList>
    </citation>
    <scope>NUCLEOTIDE SEQUENCE [LARGE SCALE GENOMIC DNA]</scope>
    <source>
        <strain evidence="10 11">MAD-698-R-SB12</strain>
    </source>
</reference>
<comment type="similarity">
    <text evidence="2">Belongs to the oligopeptide OPT transporter family.</text>
</comment>
<feature type="transmembrane region" description="Helical" evidence="9">
    <location>
        <begin position="248"/>
        <end position="267"/>
    </location>
</feature>
<evidence type="ECO:0000313" key="11">
    <source>
        <dbReference type="Proteomes" id="UP000194127"/>
    </source>
</evidence>